<dbReference type="Gene3D" id="3.40.1440.10">
    <property type="entry name" value="GIY-YIG endonuclease"/>
    <property type="match status" value="1"/>
</dbReference>
<comment type="caution">
    <text evidence="3">The sequence shown here is derived from an EMBL/GenBank/DDBJ whole genome shotgun (WGS) entry which is preliminary data.</text>
</comment>
<sequence>MKPSFVYILTNKNHTTLYIGVTSNIVNRIRQHKDKYYPKSFTARYNLDKLVYYEAFQMIGDAIGREKQLKAGSRAKKIALIDSINPEWVDLYDVVRAEFGDGELE</sequence>
<dbReference type="AlphaFoldDB" id="A0A5C7AGZ5"/>
<dbReference type="Proteomes" id="UP000321734">
    <property type="component" value="Unassembled WGS sequence"/>
</dbReference>
<dbReference type="PANTHER" id="PTHR34477">
    <property type="entry name" value="UPF0213 PROTEIN YHBQ"/>
    <property type="match status" value="1"/>
</dbReference>
<comment type="similarity">
    <text evidence="1">Belongs to the UPF0213 family.</text>
</comment>
<feature type="domain" description="GIY-YIG" evidence="2">
    <location>
        <begin position="2"/>
        <end position="79"/>
    </location>
</feature>
<evidence type="ECO:0000256" key="1">
    <source>
        <dbReference type="ARBA" id="ARBA00007435"/>
    </source>
</evidence>
<dbReference type="SMART" id="SM00465">
    <property type="entry name" value="GIYc"/>
    <property type="match status" value="1"/>
</dbReference>
<dbReference type="InterPro" id="IPR000305">
    <property type="entry name" value="GIY-YIG_endonuc"/>
</dbReference>
<dbReference type="PANTHER" id="PTHR34477:SF5">
    <property type="entry name" value="BSL5627 PROTEIN"/>
    <property type="match status" value="1"/>
</dbReference>
<protein>
    <submittedName>
        <fullName evidence="3">GIY-YIG nuclease family protein</fullName>
    </submittedName>
</protein>
<dbReference type="PROSITE" id="PS50164">
    <property type="entry name" value="GIY_YIG"/>
    <property type="match status" value="1"/>
</dbReference>
<dbReference type="InterPro" id="IPR050190">
    <property type="entry name" value="UPF0213_domain"/>
</dbReference>
<evidence type="ECO:0000313" key="4">
    <source>
        <dbReference type="Proteomes" id="UP000321734"/>
    </source>
</evidence>
<dbReference type="OrthoDB" id="9807770at2"/>
<dbReference type="Pfam" id="PF01541">
    <property type="entry name" value="GIY-YIG"/>
    <property type="match status" value="1"/>
</dbReference>
<evidence type="ECO:0000313" key="3">
    <source>
        <dbReference type="EMBL" id="TXE05835.1"/>
    </source>
</evidence>
<dbReference type="RefSeq" id="WP_146894087.1">
    <property type="nucleotide sequence ID" value="NZ_VORX01000009.1"/>
</dbReference>
<dbReference type="InterPro" id="IPR035901">
    <property type="entry name" value="GIY-YIG_endonuc_sf"/>
</dbReference>
<accession>A0A5C7AGZ5</accession>
<proteinExistence type="inferred from homology"/>
<organism evidence="3 4">
    <name type="scientific">Gelidibacter salicanalis</name>
    <dbReference type="NCBI Taxonomy" id="291193"/>
    <lineage>
        <taxon>Bacteria</taxon>
        <taxon>Pseudomonadati</taxon>
        <taxon>Bacteroidota</taxon>
        <taxon>Flavobacteriia</taxon>
        <taxon>Flavobacteriales</taxon>
        <taxon>Flavobacteriaceae</taxon>
        <taxon>Gelidibacter</taxon>
    </lineage>
</organism>
<gene>
    <name evidence="3" type="ORF">ES711_14825</name>
</gene>
<dbReference type="SUPFAM" id="SSF82771">
    <property type="entry name" value="GIY-YIG endonuclease"/>
    <property type="match status" value="1"/>
</dbReference>
<name>A0A5C7AGZ5_9FLAO</name>
<reference evidence="3 4" key="1">
    <citation type="submission" date="2019-08" db="EMBL/GenBank/DDBJ databases">
        <title>Genome sequence of Gelidibacter salicanalis IC162T.</title>
        <authorList>
            <person name="Bowman J.P."/>
        </authorList>
    </citation>
    <scope>NUCLEOTIDE SEQUENCE [LARGE SCALE GENOMIC DNA]</scope>
    <source>
        <strain evidence="3 4">IC162</strain>
    </source>
</reference>
<evidence type="ECO:0000259" key="2">
    <source>
        <dbReference type="PROSITE" id="PS50164"/>
    </source>
</evidence>
<dbReference type="CDD" id="cd10448">
    <property type="entry name" value="GIY-YIG_unchar_3"/>
    <property type="match status" value="1"/>
</dbReference>
<dbReference type="EMBL" id="VORX01000009">
    <property type="protein sequence ID" value="TXE05835.1"/>
    <property type="molecule type" value="Genomic_DNA"/>
</dbReference>
<keyword evidence="4" id="KW-1185">Reference proteome</keyword>